<dbReference type="InterPro" id="IPR000245">
    <property type="entry name" value="ATPase_proteolipid_csu"/>
</dbReference>
<feature type="domain" description="V-ATPase proteolipid subunit C-like" evidence="11">
    <location>
        <begin position="103"/>
        <end position="139"/>
    </location>
</feature>
<accession>A0AA36GU51</accession>
<name>A0AA36GU51_CYLNA</name>
<dbReference type="GO" id="GO:0046961">
    <property type="term" value="F:proton-transporting ATPase activity, rotational mechanism"/>
    <property type="evidence" value="ECO:0007669"/>
    <property type="project" value="InterPro"/>
</dbReference>
<keyword evidence="13" id="KW-1185">Reference proteome</keyword>
<dbReference type="GO" id="GO:0033179">
    <property type="term" value="C:proton-transporting V-type ATPase, V0 domain"/>
    <property type="evidence" value="ECO:0007669"/>
    <property type="project" value="InterPro"/>
</dbReference>
<sequence>MSTTANPELIEAEKAMYGPFFGTMGVTAAMMFTAAGSAYGTAKSGTGIASMAVARPDLVMKAIIPVVMAGIVAIYGLVVAVIISGKVSPAGDEYKVQQGFAQFGGGLVCGLCGLGAGYAIGIAGDVGVRALSQQPRMFVGCRTIYRLLNRPRMLLSSGTWEQPRLRSSPYWEPPMVQPNQLLAFAPWE</sequence>
<feature type="transmembrane region" description="Helical" evidence="10">
    <location>
        <begin position="103"/>
        <end position="128"/>
    </location>
</feature>
<evidence type="ECO:0000259" key="11">
    <source>
        <dbReference type="Pfam" id="PF00137"/>
    </source>
</evidence>
<dbReference type="FunFam" id="1.20.120.610:FF:000001">
    <property type="entry name" value="V-type proton ATPase proteolipid subunit"/>
    <property type="match status" value="1"/>
</dbReference>
<evidence type="ECO:0000313" key="12">
    <source>
        <dbReference type="EMBL" id="CAJ0598367.1"/>
    </source>
</evidence>
<evidence type="ECO:0000256" key="2">
    <source>
        <dbReference type="ARBA" id="ARBA00007296"/>
    </source>
</evidence>
<dbReference type="Pfam" id="PF00137">
    <property type="entry name" value="ATP-synt_C"/>
    <property type="match status" value="2"/>
</dbReference>
<dbReference type="AlphaFoldDB" id="A0AA36GU51"/>
<evidence type="ECO:0000256" key="7">
    <source>
        <dbReference type="ARBA" id="ARBA00023065"/>
    </source>
</evidence>
<dbReference type="Proteomes" id="UP001176961">
    <property type="component" value="Unassembled WGS sequence"/>
</dbReference>
<proteinExistence type="inferred from homology"/>
<keyword evidence="4 10" id="KW-0812">Transmembrane</keyword>
<evidence type="ECO:0000256" key="3">
    <source>
        <dbReference type="ARBA" id="ARBA00022448"/>
    </source>
</evidence>
<evidence type="ECO:0000256" key="10">
    <source>
        <dbReference type="RuleBase" id="RU363060"/>
    </source>
</evidence>
<keyword evidence="7 10" id="KW-0406">Ion transport</keyword>
<keyword evidence="3 10" id="KW-0813">Transport</keyword>
<reference evidence="12" key="1">
    <citation type="submission" date="2023-07" db="EMBL/GenBank/DDBJ databases">
        <authorList>
            <consortium name="CYATHOMIX"/>
        </authorList>
    </citation>
    <scope>NUCLEOTIDE SEQUENCE</scope>
    <source>
        <strain evidence="12">N/A</strain>
    </source>
</reference>
<gene>
    <name evidence="12" type="ORF">CYNAS_LOCUS10350</name>
</gene>
<dbReference type="Gene3D" id="1.20.120.610">
    <property type="entry name" value="lithium bound rotor ring of v- atpase"/>
    <property type="match status" value="1"/>
</dbReference>
<protein>
    <recommendedName>
        <fullName evidence="10">V-type proton ATPase proteolipid subunit</fullName>
    </recommendedName>
</protein>
<keyword evidence="8 10" id="KW-0472">Membrane</keyword>
<dbReference type="InterPro" id="IPR002379">
    <property type="entry name" value="ATPase_proteolipid_c-like_dom"/>
</dbReference>
<evidence type="ECO:0000256" key="8">
    <source>
        <dbReference type="ARBA" id="ARBA00023136"/>
    </source>
</evidence>
<comment type="subcellular location">
    <subcellularLocation>
        <location evidence="1">Membrane</location>
        <topology evidence="1">Multi-pass membrane protein</topology>
    </subcellularLocation>
    <subcellularLocation>
        <location evidence="10">Vacuole membrane</location>
        <topology evidence="10">Multi-pass membrane protein</topology>
    </subcellularLocation>
</comment>
<dbReference type="PANTHER" id="PTHR10263">
    <property type="entry name" value="V-TYPE PROTON ATPASE PROTEOLIPID SUBUNIT"/>
    <property type="match status" value="1"/>
</dbReference>
<dbReference type="EMBL" id="CATQJL010000223">
    <property type="protein sequence ID" value="CAJ0598367.1"/>
    <property type="molecule type" value="Genomic_DNA"/>
</dbReference>
<dbReference type="InterPro" id="IPR011555">
    <property type="entry name" value="ATPase_proteolipid_su_C_euk"/>
</dbReference>
<keyword evidence="5 10" id="KW-0375">Hydrogen ion transport</keyword>
<feature type="domain" description="V-ATPase proteolipid subunit C-like" evidence="11">
    <location>
        <begin position="24"/>
        <end position="83"/>
    </location>
</feature>
<dbReference type="CDD" id="cd18175">
    <property type="entry name" value="ATP-synt_Vo_c_ATP6C_rpt1"/>
    <property type="match status" value="1"/>
</dbReference>
<feature type="transmembrane region" description="Helical" evidence="10">
    <location>
        <begin position="20"/>
        <end position="41"/>
    </location>
</feature>
<dbReference type="PRINTS" id="PR00122">
    <property type="entry name" value="VACATPASE"/>
</dbReference>
<comment type="caution">
    <text evidence="12">The sequence shown here is derived from an EMBL/GenBank/DDBJ whole genome shotgun (WGS) entry which is preliminary data.</text>
</comment>
<evidence type="ECO:0000256" key="4">
    <source>
        <dbReference type="ARBA" id="ARBA00022692"/>
    </source>
</evidence>
<evidence type="ECO:0000256" key="9">
    <source>
        <dbReference type="ARBA" id="ARBA00046574"/>
    </source>
</evidence>
<dbReference type="SUPFAM" id="SSF81333">
    <property type="entry name" value="F1F0 ATP synthase subunit C"/>
    <property type="match status" value="2"/>
</dbReference>
<keyword evidence="6 10" id="KW-1133">Transmembrane helix</keyword>
<evidence type="ECO:0000313" key="13">
    <source>
        <dbReference type="Proteomes" id="UP001176961"/>
    </source>
</evidence>
<feature type="transmembrane region" description="Helical" evidence="10">
    <location>
        <begin position="62"/>
        <end position="83"/>
    </location>
</feature>
<evidence type="ECO:0000256" key="5">
    <source>
        <dbReference type="ARBA" id="ARBA00022781"/>
    </source>
</evidence>
<comment type="subunit">
    <text evidence="9">V-ATPase is a heteromultimeric enzyme made up of two complexes: the ATP-hydrolytic V1 complex and the proton translocation V0 complex. The V1 complex consists of three catalytic AB heterodimers that form a heterohexamer, three peripheral stalks each consisting of EG heterodimers, one central rotor including subunits D and F, and the regulatory subunits C and H. The proton translocation complex V0 consists of the proton transport subunit a, a ring of proteolipid subunits c9c'', rotary subunit d, subunits e and f, and the accessory subunits vah-19/Ac45 and vah-20/PRR.</text>
</comment>
<evidence type="ECO:0000256" key="6">
    <source>
        <dbReference type="ARBA" id="ARBA00022989"/>
    </source>
</evidence>
<dbReference type="NCBIfam" id="TIGR01100">
    <property type="entry name" value="V_ATP_synt_C"/>
    <property type="match status" value="1"/>
</dbReference>
<organism evidence="12 13">
    <name type="scientific">Cylicocyclus nassatus</name>
    <name type="common">Nematode worm</name>
    <dbReference type="NCBI Taxonomy" id="53992"/>
    <lineage>
        <taxon>Eukaryota</taxon>
        <taxon>Metazoa</taxon>
        <taxon>Ecdysozoa</taxon>
        <taxon>Nematoda</taxon>
        <taxon>Chromadorea</taxon>
        <taxon>Rhabditida</taxon>
        <taxon>Rhabditina</taxon>
        <taxon>Rhabditomorpha</taxon>
        <taxon>Strongyloidea</taxon>
        <taxon>Strongylidae</taxon>
        <taxon>Cylicocyclus</taxon>
    </lineage>
</organism>
<comment type="similarity">
    <text evidence="2 10">Belongs to the V-ATPase proteolipid subunit family.</text>
</comment>
<keyword evidence="10" id="KW-0926">Vacuole</keyword>
<dbReference type="GO" id="GO:0007042">
    <property type="term" value="P:lysosomal lumen acidification"/>
    <property type="evidence" value="ECO:0007669"/>
    <property type="project" value="UniProtKB-ARBA"/>
</dbReference>
<evidence type="ECO:0000256" key="1">
    <source>
        <dbReference type="ARBA" id="ARBA00004141"/>
    </source>
</evidence>
<dbReference type="GO" id="GO:0005774">
    <property type="term" value="C:vacuolar membrane"/>
    <property type="evidence" value="ECO:0007669"/>
    <property type="project" value="UniProtKB-SubCell"/>
</dbReference>
<dbReference type="InterPro" id="IPR035921">
    <property type="entry name" value="F/V-ATP_Csub_sf"/>
</dbReference>
<comment type="function">
    <text evidence="10">Proton-conducting pore forming of the V0 complex of vacuolar(H+)-ATPase (V-ATPase), a multisubunit enzyme composed of a peripheral complex (V1) that hydrolyzes ATP and a membrane integral complex (V0) that translocates protons. V-ATPase is responsible for acidifying and maintaining the pH of intracellular compartments and in some cell types, is targeted to the plasma membrane, where it is responsible for acidifying the extracellular environment.</text>
</comment>